<reference evidence="16" key="2">
    <citation type="submission" date="2015-06" db="UniProtKB">
        <authorList>
            <consortium name="EnsemblMetazoa"/>
        </authorList>
    </citation>
    <scope>IDENTIFICATION</scope>
</reference>
<evidence type="ECO:0000256" key="6">
    <source>
        <dbReference type="ARBA" id="ARBA00022801"/>
    </source>
</evidence>
<evidence type="ECO:0000313" key="17">
    <source>
        <dbReference type="Proteomes" id="UP000015104"/>
    </source>
</evidence>
<proteinExistence type="predicted"/>
<dbReference type="PANTHER" id="PTHR24252">
    <property type="entry name" value="ACROSIN-RELATED"/>
    <property type="match status" value="1"/>
</dbReference>
<dbReference type="InterPro" id="IPR001254">
    <property type="entry name" value="Trypsin_dom"/>
</dbReference>
<dbReference type="GO" id="GO:0042381">
    <property type="term" value="P:hemolymph coagulation"/>
    <property type="evidence" value="ECO:0007669"/>
    <property type="project" value="UniProtKB-KW"/>
</dbReference>
<evidence type="ECO:0000256" key="7">
    <source>
        <dbReference type="ARBA" id="ARBA00022820"/>
    </source>
</evidence>
<evidence type="ECO:0000256" key="2">
    <source>
        <dbReference type="ARBA" id="ARBA00022659"/>
    </source>
</evidence>
<gene>
    <name evidence="16" type="primary">107371974</name>
</gene>
<dbReference type="GO" id="GO:0030246">
    <property type="term" value="F:carbohydrate binding"/>
    <property type="evidence" value="ECO:0007669"/>
    <property type="project" value="UniProtKB-KW"/>
</dbReference>
<feature type="chain" id="PRO_5004580891" description="limulus clotting factor C" evidence="14">
    <location>
        <begin position="19"/>
        <end position="282"/>
    </location>
</feature>
<dbReference type="InterPro" id="IPR018114">
    <property type="entry name" value="TRYPSIN_HIS"/>
</dbReference>
<keyword evidence="4 14" id="KW-0732">Signal</keyword>
<dbReference type="GO" id="GO:0007155">
    <property type="term" value="P:cell adhesion"/>
    <property type="evidence" value="ECO:0007669"/>
    <property type="project" value="UniProtKB-KW"/>
</dbReference>
<dbReference type="HOGENOM" id="CLU_006842_0_0_1"/>
<dbReference type="AlphaFoldDB" id="T1K0X1"/>
<dbReference type="PRINTS" id="PR00722">
    <property type="entry name" value="CHYMOTRYPSIN"/>
</dbReference>
<evidence type="ECO:0000256" key="11">
    <source>
        <dbReference type="ARBA" id="ARBA00052079"/>
    </source>
</evidence>
<dbReference type="FunFam" id="2.40.10.10:FF:000120">
    <property type="entry name" value="Putative serine protease"/>
    <property type="match status" value="1"/>
</dbReference>
<evidence type="ECO:0000313" key="16">
    <source>
        <dbReference type="EnsemblMetazoa" id="tetur03g09380.1"/>
    </source>
</evidence>
<evidence type="ECO:0000256" key="4">
    <source>
        <dbReference type="ARBA" id="ARBA00022729"/>
    </source>
</evidence>
<dbReference type="SUPFAM" id="SSF50494">
    <property type="entry name" value="Trypsin-like serine proteases"/>
    <property type="match status" value="1"/>
</dbReference>
<dbReference type="OrthoDB" id="6493914at2759"/>
<keyword evidence="8 13" id="KW-0720">Serine protease</keyword>
<dbReference type="PROSITE" id="PS00134">
    <property type="entry name" value="TRYPSIN_HIS"/>
    <property type="match status" value="1"/>
</dbReference>
<keyword evidence="1" id="KW-0245">EGF-like domain</keyword>
<keyword evidence="9" id="KW-0130">Cell adhesion</keyword>
<feature type="signal peptide" evidence="14">
    <location>
        <begin position="1"/>
        <end position="18"/>
    </location>
</feature>
<dbReference type="InterPro" id="IPR001314">
    <property type="entry name" value="Peptidase_S1A"/>
</dbReference>
<dbReference type="EnsemblMetazoa" id="tetur03g09380.1">
    <property type="protein sequence ID" value="tetur03g09380.1"/>
    <property type="gene ID" value="tetur03g09380"/>
</dbReference>
<keyword evidence="5" id="KW-0430">Lectin</keyword>
<evidence type="ECO:0000256" key="5">
    <source>
        <dbReference type="ARBA" id="ARBA00022734"/>
    </source>
</evidence>
<protein>
    <recommendedName>
        <fullName evidence="12">limulus clotting factor C</fullName>
        <ecNumber evidence="12">3.4.21.84</ecNumber>
    </recommendedName>
</protein>
<comment type="catalytic activity">
    <reaction evidence="11">
        <text>Selective cleavage of 103-Arg-|-Ser-104 and 124-Ile-|-Ile-125 bonds in Limulus clotting factor B to form activated factor B. Cleavage of -Pro-Arg-|-Xaa- bonds in synthetic substrates.</text>
        <dbReference type="EC" id="3.4.21.84"/>
    </reaction>
</comment>
<dbReference type="PROSITE" id="PS50240">
    <property type="entry name" value="TRYPSIN_DOM"/>
    <property type="match status" value="1"/>
</dbReference>
<feature type="domain" description="Peptidase S1" evidence="15">
    <location>
        <begin position="35"/>
        <end position="266"/>
    </location>
</feature>
<dbReference type="PROSITE" id="PS00135">
    <property type="entry name" value="TRYPSIN_SER"/>
    <property type="match status" value="1"/>
</dbReference>
<evidence type="ECO:0000256" key="8">
    <source>
        <dbReference type="ARBA" id="ARBA00022825"/>
    </source>
</evidence>
<keyword evidence="10" id="KW-1015">Disulfide bond</keyword>
<sequence length="282" mass="31351">MLAITLILLLTKVYSSLSYEKLNCDCGIESVDSKIVNGTEATPNNYRWMAGISGRNLQNVFCGGTLINNRYILTAGHCFTDVDPSNVRIILGAHDLTKLQNASIYTADKIIVHEKYEPNSSHQRYDIALIRLNRNVTFTNNIGPVCLPPRNMKRSFGSFKVIGWGSLGEGKETSTRLMEVIVRERPLNVCQKLLTDSRITIDHICAGDSTYDSCSGDSGGPLMSKIRGRVYIVGLVSWGVECGHKSYPGVYTRVSSYGMWIYQNSREALYCNNQAFHNKSSG</sequence>
<dbReference type="Pfam" id="PF00089">
    <property type="entry name" value="Trypsin"/>
    <property type="match status" value="1"/>
</dbReference>
<evidence type="ECO:0000256" key="9">
    <source>
        <dbReference type="ARBA" id="ARBA00022889"/>
    </source>
</evidence>
<keyword evidence="7" id="KW-0353">Hemolymph clotting</keyword>
<reference evidence="17" key="1">
    <citation type="submission" date="2011-08" db="EMBL/GenBank/DDBJ databases">
        <authorList>
            <person name="Rombauts S."/>
        </authorList>
    </citation>
    <scope>NUCLEOTIDE SEQUENCE</scope>
    <source>
        <strain evidence="17">London</strain>
    </source>
</reference>
<keyword evidence="6 13" id="KW-0378">Hydrolase</keyword>
<evidence type="ECO:0000256" key="3">
    <source>
        <dbReference type="ARBA" id="ARBA00022670"/>
    </source>
</evidence>
<evidence type="ECO:0000256" key="13">
    <source>
        <dbReference type="RuleBase" id="RU363034"/>
    </source>
</evidence>
<name>T1K0X1_TETUR</name>
<evidence type="ECO:0000256" key="1">
    <source>
        <dbReference type="ARBA" id="ARBA00022536"/>
    </source>
</evidence>
<dbReference type="PANTHER" id="PTHR24252:SF7">
    <property type="entry name" value="HYALIN"/>
    <property type="match status" value="1"/>
</dbReference>
<dbReference type="EMBL" id="CAEY01001145">
    <property type="status" value="NOT_ANNOTATED_CDS"/>
    <property type="molecule type" value="Genomic_DNA"/>
</dbReference>
<dbReference type="GO" id="GO:0006508">
    <property type="term" value="P:proteolysis"/>
    <property type="evidence" value="ECO:0007669"/>
    <property type="project" value="UniProtKB-KW"/>
</dbReference>
<keyword evidence="17" id="KW-1185">Reference proteome</keyword>
<evidence type="ECO:0000256" key="12">
    <source>
        <dbReference type="ARBA" id="ARBA00066707"/>
    </source>
</evidence>
<dbReference type="InterPro" id="IPR033116">
    <property type="entry name" value="TRYPSIN_SER"/>
</dbReference>
<organism evidence="16 17">
    <name type="scientific">Tetranychus urticae</name>
    <name type="common">Two-spotted spider mite</name>
    <dbReference type="NCBI Taxonomy" id="32264"/>
    <lineage>
        <taxon>Eukaryota</taxon>
        <taxon>Metazoa</taxon>
        <taxon>Ecdysozoa</taxon>
        <taxon>Arthropoda</taxon>
        <taxon>Chelicerata</taxon>
        <taxon>Arachnida</taxon>
        <taxon>Acari</taxon>
        <taxon>Acariformes</taxon>
        <taxon>Trombidiformes</taxon>
        <taxon>Prostigmata</taxon>
        <taxon>Eleutherengona</taxon>
        <taxon>Raphignathae</taxon>
        <taxon>Tetranychoidea</taxon>
        <taxon>Tetranychidae</taxon>
        <taxon>Tetranychus</taxon>
    </lineage>
</organism>
<dbReference type="EC" id="3.4.21.84" evidence="12"/>
<evidence type="ECO:0000256" key="14">
    <source>
        <dbReference type="SAM" id="SignalP"/>
    </source>
</evidence>
<evidence type="ECO:0000259" key="15">
    <source>
        <dbReference type="PROSITE" id="PS50240"/>
    </source>
</evidence>
<dbReference type="GO" id="GO:0004252">
    <property type="term" value="F:serine-type endopeptidase activity"/>
    <property type="evidence" value="ECO:0007669"/>
    <property type="project" value="InterPro"/>
</dbReference>
<dbReference type="Proteomes" id="UP000015104">
    <property type="component" value="Unassembled WGS sequence"/>
</dbReference>
<dbReference type="KEGG" id="tut:107371974"/>
<dbReference type="CDD" id="cd00190">
    <property type="entry name" value="Tryp_SPc"/>
    <property type="match status" value="1"/>
</dbReference>
<accession>T1K0X1</accession>
<keyword evidence="3 13" id="KW-0645">Protease</keyword>
<dbReference type="OMA" id="ITIDHIC"/>
<dbReference type="Gene3D" id="2.40.10.10">
    <property type="entry name" value="Trypsin-like serine proteases"/>
    <property type="match status" value="1"/>
</dbReference>
<evidence type="ECO:0000256" key="10">
    <source>
        <dbReference type="ARBA" id="ARBA00023157"/>
    </source>
</evidence>
<dbReference type="InterPro" id="IPR009003">
    <property type="entry name" value="Peptidase_S1_PA"/>
</dbReference>
<dbReference type="InterPro" id="IPR043504">
    <property type="entry name" value="Peptidase_S1_PA_chymotrypsin"/>
</dbReference>
<dbReference type="eggNOG" id="KOG3627">
    <property type="taxonomic scope" value="Eukaryota"/>
</dbReference>
<keyword evidence="2" id="KW-0768">Sushi</keyword>
<dbReference type="SMART" id="SM00020">
    <property type="entry name" value="Tryp_SPc"/>
    <property type="match status" value="1"/>
</dbReference>
<dbReference type="STRING" id="32264.T1K0X1"/>